<keyword evidence="4" id="KW-1185">Reference proteome</keyword>
<reference evidence="4" key="1">
    <citation type="submission" date="2015-09" db="EMBL/GenBank/DDBJ databases">
        <title>Complete genome of Arthrobacter alpinus strain R3.8.</title>
        <authorList>
            <person name="See-Too W.S."/>
            <person name="Chan K.G."/>
        </authorList>
    </citation>
    <scope>NUCLEOTIDE SEQUENCE [LARGE SCALE GENOMIC DNA]</scope>
    <source>
        <strain evidence="4">R3.8</strain>
    </source>
</reference>
<sequence length="94" mass="10220">MPLYAFRCPNGTEFESSFAMAEVPDAAPCPDCNAPARRQMSSARLSIANSAEFKLIDATKRSAHEPQLVSGRTGASKKATRYTGNPLHQKLPRP</sequence>
<dbReference type="KEGG" id="aaq:AOC05_16600"/>
<dbReference type="Pfam" id="PF09723">
    <property type="entry name" value="Zn_ribbon_8"/>
    <property type="match status" value="1"/>
</dbReference>
<dbReference type="SMART" id="SM00834">
    <property type="entry name" value="CxxC_CXXC_SSSS"/>
    <property type="match status" value="1"/>
</dbReference>
<evidence type="ECO:0000313" key="4">
    <source>
        <dbReference type="Proteomes" id="UP000062833"/>
    </source>
</evidence>
<dbReference type="NCBIfam" id="TIGR02605">
    <property type="entry name" value="CxxC_CxxC_SSSS"/>
    <property type="match status" value="1"/>
</dbReference>
<name>A0A0M3UGR3_9MICC</name>
<accession>A0A0M3UGR3</accession>
<protein>
    <recommendedName>
        <fullName evidence="2">Putative regulatory protein FmdB zinc ribbon domain-containing protein</fullName>
    </recommendedName>
</protein>
<feature type="domain" description="Putative regulatory protein FmdB zinc ribbon" evidence="2">
    <location>
        <begin position="1"/>
        <end position="41"/>
    </location>
</feature>
<dbReference type="AlphaFoldDB" id="A0A0M3UGR3"/>
<feature type="region of interest" description="Disordered" evidence="1">
    <location>
        <begin position="64"/>
        <end position="94"/>
    </location>
</feature>
<evidence type="ECO:0000313" key="3">
    <source>
        <dbReference type="EMBL" id="ALE93565.1"/>
    </source>
</evidence>
<proteinExistence type="predicted"/>
<dbReference type="EMBL" id="CP012677">
    <property type="protein sequence ID" value="ALE93565.1"/>
    <property type="molecule type" value="Genomic_DNA"/>
</dbReference>
<evidence type="ECO:0000256" key="1">
    <source>
        <dbReference type="SAM" id="MobiDB-lite"/>
    </source>
</evidence>
<dbReference type="InterPro" id="IPR013429">
    <property type="entry name" value="Regulatory_FmdB_Zinc_ribbon"/>
</dbReference>
<dbReference type="Proteomes" id="UP000062833">
    <property type="component" value="Chromosome"/>
</dbReference>
<gene>
    <name evidence="3" type="ORF">AOC05_16600</name>
</gene>
<organism evidence="3 4">
    <name type="scientific">Arthrobacter alpinus</name>
    <dbReference type="NCBI Taxonomy" id="656366"/>
    <lineage>
        <taxon>Bacteria</taxon>
        <taxon>Bacillati</taxon>
        <taxon>Actinomycetota</taxon>
        <taxon>Actinomycetes</taxon>
        <taxon>Micrococcales</taxon>
        <taxon>Micrococcaceae</taxon>
        <taxon>Arthrobacter</taxon>
    </lineage>
</organism>
<dbReference type="RefSeq" id="WP_062008512.1">
    <property type="nucleotide sequence ID" value="NZ_CP012677.1"/>
</dbReference>
<dbReference type="PATRIC" id="fig|656366.3.peg.3581"/>
<evidence type="ECO:0000259" key="2">
    <source>
        <dbReference type="SMART" id="SM00834"/>
    </source>
</evidence>
<dbReference type="OrthoDB" id="9792898at2"/>